<dbReference type="SUPFAM" id="SSF46785">
    <property type="entry name" value="Winged helix' DNA-binding domain"/>
    <property type="match status" value="1"/>
</dbReference>
<accession>A0ABX0XUH8</accession>
<feature type="domain" description="HTH marR-type" evidence="1">
    <location>
        <begin position="3"/>
        <end position="137"/>
    </location>
</feature>
<dbReference type="Gene3D" id="1.10.10.10">
    <property type="entry name" value="Winged helix-like DNA-binding domain superfamily/Winged helix DNA-binding domain"/>
    <property type="match status" value="1"/>
</dbReference>
<keyword evidence="3" id="KW-1185">Reference proteome</keyword>
<name>A0ABX0XUH8_9ACTN</name>
<proteinExistence type="predicted"/>
<reference evidence="2 3" key="1">
    <citation type="submission" date="2020-03" db="EMBL/GenBank/DDBJ databases">
        <title>WGS of the type strain of Planosporangium spp.</title>
        <authorList>
            <person name="Thawai C."/>
        </authorList>
    </citation>
    <scope>NUCLEOTIDE SEQUENCE [LARGE SCALE GENOMIC DNA]</scope>
    <source>
        <strain evidence="2 3">TBRC 5610</strain>
    </source>
</reference>
<dbReference type="InterPro" id="IPR036388">
    <property type="entry name" value="WH-like_DNA-bd_sf"/>
</dbReference>
<protein>
    <submittedName>
        <fullName evidence="2">Winged helix-turn-helix transcriptional regulator</fullName>
    </submittedName>
</protein>
<dbReference type="RefSeq" id="WP_167923866.1">
    <property type="nucleotide sequence ID" value="NZ_JAATVY010000002.1"/>
</dbReference>
<dbReference type="InterPro" id="IPR000835">
    <property type="entry name" value="HTH_MarR-typ"/>
</dbReference>
<gene>
    <name evidence="2" type="ORF">HC031_04530</name>
</gene>
<dbReference type="CDD" id="cd00090">
    <property type="entry name" value="HTH_ARSR"/>
    <property type="match status" value="1"/>
</dbReference>
<dbReference type="Proteomes" id="UP000722989">
    <property type="component" value="Unassembled WGS sequence"/>
</dbReference>
<dbReference type="PANTHER" id="PTHR33164">
    <property type="entry name" value="TRANSCRIPTIONAL REGULATOR, MARR FAMILY"/>
    <property type="match status" value="1"/>
</dbReference>
<dbReference type="SMART" id="SM00347">
    <property type="entry name" value="HTH_MARR"/>
    <property type="match status" value="1"/>
</dbReference>
<evidence type="ECO:0000313" key="3">
    <source>
        <dbReference type="Proteomes" id="UP000722989"/>
    </source>
</evidence>
<sequence length="152" mass="16096">MVAFGLPELLLLATRAVFERTHERLAAQGVALRPAHGYTFQLLASTGGASGAEVAEHLGVTKQAASQLLDGLERAGFIARQPDPRNHRARLAVLTDQGWAAVRAATAVWAEVEAEAAQLLGPDRAQALRAALLQLAEAGGALTPPLRLRPVW</sequence>
<dbReference type="PROSITE" id="PS50995">
    <property type="entry name" value="HTH_MARR_2"/>
    <property type="match status" value="1"/>
</dbReference>
<evidence type="ECO:0000259" key="1">
    <source>
        <dbReference type="PROSITE" id="PS50995"/>
    </source>
</evidence>
<dbReference type="InterPro" id="IPR036390">
    <property type="entry name" value="WH_DNA-bd_sf"/>
</dbReference>
<dbReference type="InterPro" id="IPR039422">
    <property type="entry name" value="MarR/SlyA-like"/>
</dbReference>
<dbReference type="PRINTS" id="PR00598">
    <property type="entry name" value="HTHMARR"/>
</dbReference>
<organism evidence="2 3">
    <name type="scientific">Planosporangium thailandense</name>
    <dbReference type="NCBI Taxonomy" id="765197"/>
    <lineage>
        <taxon>Bacteria</taxon>
        <taxon>Bacillati</taxon>
        <taxon>Actinomycetota</taxon>
        <taxon>Actinomycetes</taxon>
        <taxon>Micromonosporales</taxon>
        <taxon>Micromonosporaceae</taxon>
        <taxon>Planosporangium</taxon>
    </lineage>
</organism>
<dbReference type="InterPro" id="IPR011991">
    <property type="entry name" value="ArsR-like_HTH"/>
</dbReference>
<comment type="caution">
    <text evidence="2">The sequence shown here is derived from an EMBL/GenBank/DDBJ whole genome shotgun (WGS) entry which is preliminary data.</text>
</comment>
<dbReference type="PANTHER" id="PTHR33164:SF99">
    <property type="entry name" value="MARR FAMILY REGULATORY PROTEIN"/>
    <property type="match status" value="1"/>
</dbReference>
<dbReference type="Pfam" id="PF12802">
    <property type="entry name" value="MarR_2"/>
    <property type="match status" value="1"/>
</dbReference>
<dbReference type="EMBL" id="JAATVY010000002">
    <property type="protein sequence ID" value="NJC68997.1"/>
    <property type="molecule type" value="Genomic_DNA"/>
</dbReference>
<evidence type="ECO:0000313" key="2">
    <source>
        <dbReference type="EMBL" id="NJC68997.1"/>
    </source>
</evidence>